<protein>
    <recommendedName>
        <fullName evidence="3">Exo-alpha-sialidase</fullName>
    </recommendedName>
</protein>
<dbReference type="RefSeq" id="WP_230753792.1">
    <property type="nucleotide sequence ID" value="NZ_JAINWA010000001.1"/>
</dbReference>
<organism evidence="1 2">
    <name type="scientific">Teretinema zuelzerae</name>
    <dbReference type="NCBI Taxonomy" id="156"/>
    <lineage>
        <taxon>Bacteria</taxon>
        <taxon>Pseudomonadati</taxon>
        <taxon>Spirochaetota</taxon>
        <taxon>Spirochaetia</taxon>
        <taxon>Spirochaetales</taxon>
        <taxon>Treponemataceae</taxon>
        <taxon>Teretinema</taxon>
    </lineage>
</organism>
<dbReference type="EMBL" id="JAINWA010000001">
    <property type="protein sequence ID" value="MCD1654019.1"/>
    <property type="molecule type" value="Genomic_DNA"/>
</dbReference>
<keyword evidence="2" id="KW-1185">Reference proteome</keyword>
<sequence length="328" mass="36460">MNVPELILEDVSMIWDGAPHCAFTDLARYKAKWYCAFREGKAHAWCPGKIRVLASTDGEKWETAFVLSARSTDYRDPKLAPGPGGSLELVVGVTRLKGGRPEGRHSAALRTFDGVSWSTPAQIGGEGDWIWRTERNGGETWGISYRLPGKRRWTVHLMRSADGRAWSDHVRLKVPGLPNEATVRFCGEAAIALVRREAKGGEAWIGKSGSPFLEWEWTGCGERVGGPNFLIAPPGTLYAERTPDDAVQPEPEMIAATRLWNGRTPRTSVCLMRAGKLFSLLDLPSEGDCGYPGMVLHRGKLWVSYYSSHEGRARIYLARVKIRKARRP</sequence>
<dbReference type="Proteomes" id="UP001198163">
    <property type="component" value="Unassembled WGS sequence"/>
</dbReference>
<reference evidence="1" key="1">
    <citation type="submission" date="2021-08" db="EMBL/GenBank/DDBJ databases">
        <title>Comparative analyses of Brucepasteria parasyntrophica and Teretinema zuelzerae.</title>
        <authorList>
            <person name="Song Y."/>
            <person name="Brune A."/>
        </authorList>
    </citation>
    <scope>NUCLEOTIDE SEQUENCE</scope>
    <source>
        <strain evidence="1">DSM 1903</strain>
    </source>
</reference>
<gene>
    <name evidence="1" type="ORF">K7J14_04810</name>
</gene>
<evidence type="ECO:0008006" key="3">
    <source>
        <dbReference type="Google" id="ProtNLM"/>
    </source>
</evidence>
<comment type="caution">
    <text evidence="1">The sequence shown here is derived from an EMBL/GenBank/DDBJ whole genome shotgun (WGS) entry which is preliminary data.</text>
</comment>
<dbReference type="SUPFAM" id="SSF75005">
    <property type="entry name" value="Arabinanase/levansucrase/invertase"/>
    <property type="match status" value="1"/>
</dbReference>
<dbReference type="AlphaFoldDB" id="A0AAE3EIA6"/>
<evidence type="ECO:0000313" key="1">
    <source>
        <dbReference type="EMBL" id="MCD1654019.1"/>
    </source>
</evidence>
<accession>A0AAE3EIA6</accession>
<evidence type="ECO:0000313" key="2">
    <source>
        <dbReference type="Proteomes" id="UP001198163"/>
    </source>
</evidence>
<name>A0AAE3EIA6_9SPIR</name>
<proteinExistence type="predicted"/>
<dbReference type="Gene3D" id="2.120.10.10">
    <property type="match status" value="1"/>
</dbReference>
<dbReference type="InterPro" id="IPR023296">
    <property type="entry name" value="Glyco_hydro_beta-prop_sf"/>
</dbReference>